<evidence type="ECO:0000313" key="1">
    <source>
        <dbReference type="EMBL" id="AEH39478.1"/>
    </source>
</evidence>
<proteinExistence type="predicted"/>
<reference evidence="2" key="1">
    <citation type="journal article" date="2012" name="Stand. Genomic Sci.">
        <title>Complete genome sequence of Halopiger xanaduensis type strain (SH-6(T)).</title>
        <authorList>
            <person name="Anderson I."/>
            <person name="Tindall B.J."/>
            <person name="Rohde M."/>
            <person name="Lucas S."/>
            <person name="Han J."/>
            <person name="Lapidus A."/>
            <person name="Cheng J.F."/>
            <person name="Goodwin L."/>
            <person name="Pitluck S."/>
            <person name="Peters L."/>
            <person name="Pati A."/>
            <person name="Mikhailova N."/>
            <person name="Pagani I."/>
            <person name="Teshima H."/>
            <person name="Han C."/>
            <person name="Tapia R."/>
            <person name="Land M."/>
            <person name="Woyke T."/>
            <person name="Klenk H.P."/>
            <person name="Kyrpides N."/>
            <person name="Ivanova N."/>
        </authorList>
    </citation>
    <scope>NUCLEOTIDE SEQUENCE [LARGE SCALE GENOMIC DNA]</scope>
    <source>
        <strain evidence="2">DSM 18323 / JCM 14033 / SH-6</strain>
        <plasmid evidence="2">Plasmid pHALXA03</plasmid>
    </source>
</reference>
<dbReference type="EMBL" id="CP002842">
    <property type="protein sequence ID" value="AEH39478.1"/>
    <property type="molecule type" value="Genomic_DNA"/>
</dbReference>
<evidence type="ECO:0000313" key="2">
    <source>
        <dbReference type="Proteomes" id="UP000006794"/>
    </source>
</evidence>
<dbReference type="OrthoDB" id="203634at2157"/>
<dbReference type="Proteomes" id="UP000006794">
    <property type="component" value="Plasmid pHALXA03"/>
</dbReference>
<protein>
    <submittedName>
        <fullName evidence="1">Uncharacterized protein</fullName>
    </submittedName>
</protein>
<accession>F8DEP1</accession>
<gene>
    <name evidence="1" type="ordered locus">Halxa_0238</name>
</gene>
<name>F8DEP1_HALXS</name>
<dbReference type="HOGENOM" id="CLU_2565682_0_0_2"/>
<dbReference type="GeneID" id="10795592"/>
<dbReference type="AlphaFoldDB" id="F8DEP1"/>
<keyword evidence="2" id="KW-1185">Reference proteome</keyword>
<sequence length="81" mass="8824">MPESSYKDPEQFAHVDEQADREFSDAAEHYTISVFEDDGECVATQPDASLEARGFSPAEAIANFANAVEAKNNGEQVIADE</sequence>
<keyword evidence="1" id="KW-0614">Plasmid</keyword>
<dbReference type="RefSeq" id="WP_013876016.1">
    <property type="nucleotide sequence ID" value="NC_015659.1"/>
</dbReference>
<geneLocation type="plasmid" evidence="1 2">
    <name>pHALXA03</name>
</geneLocation>
<organism evidence="1 2">
    <name type="scientific">Halopiger xanaduensis (strain DSM 18323 / JCM 14033 / SH-6)</name>
    <dbReference type="NCBI Taxonomy" id="797210"/>
    <lineage>
        <taxon>Archaea</taxon>
        <taxon>Methanobacteriati</taxon>
        <taxon>Methanobacteriota</taxon>
        <taxon>Stenosarchaea group</taxon>
        <taxon>Halobacteria</taxon>
        <taxon>Halobacteriales</taxon>
        <taxon>Natrialbaceae</taxon>
        <taxon>Halopiger</taxon>
    </lineage>
</organism>
<dbReference type="KEGG" id="hxa:Halxa_0238"/>